<evidence type="ECO:0000313" key="2">
    <source>
        <dbReference type="Proteomes" id="UP000789860"/>
    </source>
</evidence>
<evidence type="ECO:0000313" key="1">
    <source>
        <dbReference type="EMBL" id="CAG8495894.1"/>
    </source>
</evidence>
<dbReference type="EMBL" id="CAJVPM010003015">
    <property type="protein sequence ID" value="CAG8495894.1"/>
    <property type="molecule type" value="Genomic_DNA"/>
</dbReference>
<comment type="caution">
    <text evidence="1">The sequence shown here is derived from an EMBL/GenBank/DDBJ whole genome shotgun (WGS) entry which is preliminary data.</text>
</comment>
<accession>A0ACA9KYD8</accession>
<protein>
    <submittedName>
        <fullName evidence="1">5660_t:CDS:1</fullName>
    </submittedName>
</protein>
<proteinExistence type="predicted"/>
<sequence>MTVTKLDVDSKLARFFYFASIPFTAIETPFWEEFIEAVQLYIKNVNLFYISPNHLVKYSKRVSFKFHSLPPKLVFYDAKYTGSELHNAEYIYNELKVIIEGVGPSKFAAIITDNASSMRAAWKLLNKDYPRLICLDCNAHISNLLINDILKLNWPDTITLVQPVDTHWGTCLDAIQAVLQCKLGIQMAVIQPEISKKIAHDLRDQILNDLSWKELEKLDSFLIPFVKLIHLFESDEPLLSHAHSEWEQIRKSIYLYNLNVEFKSKVVDLINKHFDFAFHLAISIANLLDPKVIQKYITKADEFSGLLLWASVEHSTPISW</sequence>
<reference evidence="1" key="1">
    <citation type="submission" date="2021-06" db="EMBL/GenBank/DDBJ databases">
        <authorList>
            <person name="Kallberg Y."/>
            <person name="Tangrot J."/>
            <person name="Rosling A."/>
        </authorList>
    </citation>
    <scope>NUCLEOTIDE SEQUENCE</scope>
    <source>
        <strain evidence="1">AU212A</strain>
    </source>
</reference>
<keyword evidence="2" id="KW-1185">Reference proteome</keyword>
<gene>
    <name evidence="1" type="ORF">SCALOS_LOCUS3030</name>
</gene>
<name>A0ACA9KYD8_9GLOM</name>
<dbReference type="Proteomes" id="UP000789860">
    <property type="component" value="Unassembled WGS sequence"/>
</dbReference>
<organism evidence="1 2">
    <name type="scientific">Scutellospora calospora</name>
    <dbReference type="NCBI Taxonomy" id="85575"/>
    <lineage>
        <taxon>Eukaryota</taxon>
        <taxon>Fungi</taxon>
        <taxon>Fungi incertae sedis</taxon>
        <taxon>Mucoromycota</taxon>
        <taxon>Glomeromycotina</taxon>
        <taxon>Glomeromycetes</taxon>
        <taxon>Diversisporales</taxon>
        <taxon>Gigasporaceae</taxon>
        <taxon>Scutellospora</taxon>
    </lineage>
</organism>